<dbReference type="InterPro" id="IPR039587">
    <property type="entry name" value="TMEM248/TMEM219_dom"/>
</dbReference>
<gene>
    <name evidence="7" type="ORF">X975_22437</name>
</gene>
<feature type="transmembrane region" description="Helical" evidence="5">
    <location>
        <begin position="268"/>
        <end position="288"/>
    </location>
</feature>
<dbReference type="EMBL" id="KK117872">
    <property type="protein sequence ID" value="KFM71635.1"/>
    <property type="molecule type" value="Genomic_DNA"/>
</dbReference>
<dbReference type="GO" id="GO:0016020">
    <property type="term" value="C:membrane"/>
    <property type="evidence" value="ECO:0007669"/>
    <property type="project" value="UniProtKB-SubCell"/>
</dbReference>
<dbReference type="OrthoDB" id="6329605at2759"/>
<evidence type="ECO:0000256" key="4">
    <source>
        <dbReference type="ARBA" id="ARBA00023136"/>
    </source>
</evidence>
<evidence type="ECO:0000256" key="3">
    <source>
        <dbReference type="ARBA" id="ARBA00022989"/>
    </source>
</evidence>
<evidence type="ECO:0000256" key="2">
    <source>
        <dbReference type="ARBA" id="ARBA00022692"/>
    </source>
</evidence>
<proteinExistence type="predicted"/>
<dbReference type="InterPro" id="IPR039493">
    <property type="entry name" value="TMEM248/TMEM219"/>
</dbReference>
<feature type="transmembrane region" description="Helical" evidence="5">
    <location>
        <begin position="16"/>
        <end position="38"/>
    </location>
</feature>
<protein>
    <recommendedName>
        <fullName evidence="6">TMEM248/TMEM219 domain-containing protein</fullName>
    </recommendedName>
</protein>
<keyword evidence="4 5" id="KW-0472">Membrane</keyword>
<dbReference type="OMA" id="TLFCYAI"/>
<sequence>MGYSVSQSLISGQPPLLVFTICLTAFGLSMVILAYVVGEQDVPNPDVQMDWNKFFKKISYLKLCSLQNDTRPANDGGMQKKGGLSVIDSYWNSSNSHIIDKSISAVLSDVVDGVTEDDLNKFALVNIAVKVQFGLHGKLPSDSVYMKGNVNGKLLGFSGKYSSLLFNISLSFRPLHNSSCDDAKCHSLYEACLIMSLPADLLPETKSPERCKAGDYIEQEAQPIFFSETQILSKKDASTVCIELDYTPDAKLTEMLSLQDRSIVNLHLMHTSYFMFVMVMTLVCYSLIKGRYRHPKNSLSLEKIPLDA</sequence>
<keyword evidence="8" id="KW-1185">Reference proteome</keyword>
<evidence type="ECO:0000259" key="6">
    <source>
        <dbReference type="Pfam" id="PF14940"/>
    </source>
</evidence>
<feature type="domain" description="TMEM248/TMEM219" evidence="6">
    <location>
        <begin position="8"/>
        <end position="253"/>
    </location>
</feature>
<comment type="subcellular location">
    <subcellularLocation>
        <location evidence="1">Membrane</location>
    </subcellularLocation>
</comment>
<dbReference type="AlphaFoldDB" id="A0A087U2P6"/>
<dbReference type="Pfam" id="PF14940">
    <property type="entry name" value="TMEM219"/>
    <property type="match status" value="1"/>
</dbReference>
<evidence type="ECO:0000313" key="8">
    <source>
        <dbReference type="Proteomes" id="UP000054359"/>
    </source>
</evidence>
<dbReference type="STRING" id="407821.A0A087U2P6"/>
<dbReference type="PANTHER" id="PTHR16002">
    <property type="entry name" value="TRANSMEMBRANE PROTEIN 248-LIKE"/>
    <property type="match status" value="1"/>
</dbReference>
<dbReference type="Proteomes" id="UP000054359">
    <property type="component" value="Unassembled WGS sequence"/>
</dbReference>
<feature type="non-terminal residue" evidence="7">
    <location>
        <position position="308"/>
    </location>
</feature>
<accession>A0A087U2P6</accession>
<evidence type="ECO:0000313" key="7">
    <source>
        <dbReference type="EMBL" id="KFM71635.1"/>
    </source>
</evidence>
<evidence type="ECO:0000256" key="5">
    <source>
        <dbReference type="SAM" id="Phobius"/>
    </source>
</evidence>
<name>A0A087U2P6_STEMI</name>
<organism evidence="7 8">
    <name type="scientific">Stegodyphus mimosarum</name>
    <name type="common">African social velvet spider</name>
    <dbReference type="NCBI Taxonomy" id="407821"/>
    <lineage>
        <taxon>Eukaryota</taxon>
        <taxon>Metazoa</taxon>
        <taxon>Ecdysozoa</taxon>
        <taxon>Arthropoda</taxon>
        <taxon>Chelicerata</taxon>
        <taxon>Arachnida</taxon>
        <taxon>Araneae</taxon>
        <taxon>Araneomorphae</taxon>
        <taxon>Entelegynae</taxon>
        <taxon>Eresoidea</taxon>
        <taxon>Eresidae</taxon>
        <taxon>Stegodyphus</taxon>
    </lineage>
</organism>
<keyword evidence="3 5" id="KW-1133">Transmembrane helix</keyword>
<keyword evidence="2 5" id="KW-0812">Transmembrane</keyword>
<evidence type="ECO:0000256" key="1">
    <source>
        <dbReference type="ARBA" id="ARBA00004370"/>
    </source>
</evidence>
<dbReference type="PANTHER" id="PTHR16002:SF4">
    <property type="entry name" value="TMEM248_TMEM219 DOMAIN-CONTAINING PROTEIN"/>
    <property type="match status" value="1"/>
</dbReference>
<reference evidence="7 8" key="1">
    <citation type="submission" date="2013-11" db="EMBL/GenBank/DDBJ databases">
        <title>Genome sequencing of Stegodyphus mimosarum.</title>
        <authorList>
            <person name="Bechsgaard J."/>
        </authorList>
    </citation>
    <scope>NUCLEOTIDE SEQUENCE [LARGE SCALE GENOMIC DNA]</scope>
</reference>